<dbReference type="RefSeq" id="WP_090796180.1">
    <property type="nucleotide sequence ID" value="NZ_FMYI01000007.1"/>
</dbReference>
<protein>
    <submittedName>
        <fullName evidence="7">Peptide/nickel transport system substrate-binding protein</fullName>
    </submittedName>
</protein>
<dbReference type="STRING" id="1612202.SAMN05421734_10738"/>
<dbReference type="Proteomes" id="UP000242949">
    <property type="component" value="Unassembled WGS sequence"/>
</dbReference>
<dbReference type="CDD" id="cd08499">
    <property type="entry name" value="PBP2_Ylib_like"/>
    <property type="match status" value="1"/>
</dbReference>
<feature type="signal peptide" evidence="5">
    <location>
        <begin position="1"/>
        <end position="22"/>
    </location>
</feature>
<dbReference type="InterPro" id="IPR039424">
    <property type="entry name" value="SBP_5"/>
</dbReference>
<proteinExistence type="inferred from homology"/>
<dbReference type="EMBL" id="FMYI01000007">
    <property type="protein sequence ID" value="SDC36270.1"/>
    <property type="molecule type" value="Genomic_DNA"/>
</dbReference>
<evidence type="ECO:0000256" key="4">
    <source>
        <dbReference type="SAM" id="MobiDB-lite"/>
    </source>
</evidence>
<dbReference type="Gene3D" id="3.90.76.10">
    <property type="entry name" value="Dipeptide-binding Protein, Domain 1"/>
    <property type="match status" value="1"/>
</dbReference>
<feature type="chain" id="PRO_5017381542" evidence="5">
    <location>
        <begin position="23"/>
        <end position="542"/>
    </location>
</feature>
<feature type="region of interest" description="Disordered" evidence="4">
    <location>
        <begin position="28"/>
        <end position="52"/>
    </location>
</feature>
<evidence type="ECO:0000313" key="8">
    <source>
        <dbReference type="Proteomes" id="UP000242949"/>
    </source>
</evidence>
<reference evidence="8" key="1">
    <citation type="submission" date="2016-09" db="EMBL/GenBank/DDBJ databases">
        <authorList>
            <person name="Varghese N."/>
            <person name="Submissions S."/>
        </authorList>
    </citation>
    <scope>NUCLEOTIDE SEQUENCE [LARGE SCALE GENOMIC DNA]</scope>
    <source>
        <strain evidence="8">S5</strain>
    </source>
</reference>
<evidence type="ECO:0000256" key="3">
    <source>
        <dbReference type="ARBA" id="ARBA00022729"/>
    </source>
</evidence>
<dbReference type="GO" id="GO:0015833">
    <property type="term" value="P:peptide transport"/>
    <property type="evidence" value="ECO:0007669"/>
    <property type="project" value="TreeGrafter"/>
</dbReference>
<dbReference type="Pfam" id="PF00496">
    <property type="entry name" value="SBP_bac_5"/>
    <property type="match status" value="1"/>
</dbReference>
<dbReference type="SUPFAM" id="SSF53850">
    <property type="entry name" value="Periplasmic binding protein-like II"/>
    <property type="match status" value="1"/>
</dbReference>
<dbReference type="GO" id="GO:0042597">
    <property type="term" value="C:periplasmic space"/>
    <property type="evidence" value="ECO:0007669"/>
    <property type="project" value="UniProtKB-ARBA"/>
</dbReference>
<name>A0A1G6KYW3_9BACI</name>
<accession>A0A1G6KYW3</accession>
<dbReference type="Gene3D" id="3.10.105.10">
    <property type="entry name" value="Dipeptide-binding Protein, Domain 3"/>
    <property type="match status" value="1"/>
</dbReference>
<organism evidence="7 8">
    <name type="scientific">Pelagirhabdus alkalitolerans</name>
    <dbReference type="NCBI Taxonomy" id="1612202"/>
    <lineage>
        <taxon>Bacteria</taxon>
        <taxon>Bacillati</taxon>
        <taxon>Bacillota</taxon>
        <taxon>Bacilli</taxon>
        <taxon>Bacillales</taxon>
        <taxon>Bacillaceae</taxon>
        <taxon>Pelagirhabdus</taxon>
    </lineage>
</organism>
<evidence type="ECO:0000256" key="1">
    <source>
        <dbReference type="ARBA" id="ARBA00005695"/>
    </source>
</evidence>
<keyword evidence="3 5" id="KW-0732">Signal</keyword>
<gene>
    <name evidence="7" type="ORF">SAMN05421734_10738</name>
</gene>
<keyword evidence="8" id="KW-1185">Reference proteome</keyword>
<dbReference type="GO" id="GO:0043190">
    <property type="term" value="C:ATP-binding cassette (ABC) transporter complex"/>
    <property type="evidence" value="ECO:0007669"/>
    <property type="project" value="InterPro"/>
</dbReference>
<dbReference type="GO" id="GO:1904680">
    <property type="term" value="F:peptide transmembrane transporter activity"/>
    <property type="evidence" value="ECO:0007669"/>
    <property type="project" value="TreeGrafter"/>
</dbReference>
<comment type="similarity">
    <text evidence="1">Belongs to the bacterial solute-binding protein 5 family.</text>
</comment>
<evidence type="ECO:0000259" key="6">
    <source>
        <dbReference type="Pfam" id="PF00496"/>
    </source>
</evidence>
<evidence type="ECO:0000313" key="7">
    <source>
        <dbReference type="EMBL" id="SDC36270.1"/>
    </source>
</evidence>
<dbReference type="PROSITE" id="PS51257">
    <property type="entry name" value="PROKAR_LIPOPROTEIN"/>
    <property type="match status" value="1"/>
</dbReference>
<dbReference type="PANTHER" id="PTHR30290">
    <property type="entry name" value="PERIPLASMIC BINDING COMPONENT OF ABC TRANSPORTER"/>
    <property type="match status" value="1"/>
</dbReference>
<keyword evidence="2" id="KW-0813">Transport</keyword>
<dbReference type="InterPro" id="IPR030678">
    <property type="entry name" value="Peptide/Ni-bd"/>
</dbReference>
<dbReference type="Gene3D" id="3.40.190.10">
    <property type="entry name" value="Periplasmic binding protein-like II"/>
    <property type="match status" value="1"/>
</dbReference>
<sequence length="542" mass="60145">MKSMKKSFLFLVMLVATLLVFAACGTDTEEDQDPVDDENGEETTEEATEEAQEGGELVIANLSDAVALNPHGSNDTPSSNVAYNIYEALVVQDEDMEVQPGLAHDWEMVEDTLWEFHLEEGVTFHDGSEFNAEVVEANINRILDDAVASPRAFLYDMITDVIVVDDYTVQFETEYSFAPLPAHLAHNGGGMISQELIEEDYAAMDDGEEPGSVINESPVGTGPFEFDYWNSGDEIRLVRNEDYWGDNAYLDSIVFRVVPEDGTRIADIETGQAHIGDPLSPSDVSRIENTEGIHVNETPSVSLSYIGFNAQKEPFDDPQVRQAISMAINKDAIIEDLYGGAGVPAIGPLAPEVFGYDENVSGLEYDVDQARELLADAGYEDGFETTIWTNDSRERIDAATVVQDELADLGIDVEIEIVEWGAYLENTAAGEHDMFVLGWSTVTGDADYGMYPLFHSDNFGEPGNRTFLENEELDALLEEGRQNPDPEERQEIYSEAQEILVEEAPMLYIHHQEFLLAVSDEVQGLWQHPTGILMLDDVYLDQ</sequence>
<dbReference type="PIRSF" id="PIRSF002741">
    <property type="entry name" value="MppA"/>
    <property type="match status" value="1"/>
</dbReference>
<feature type="domain" description="Solute-binding protein family 5" evidence="6">
    <location>
        <begin position="97"/>
        <end position="460"/>
    </location>
</feature>
<evidence type="ECO:0000256" key="5">
    <source>
        <dbReference type="SAM" id="SignalP"/>
    </source>
</evidence>
<evidence type="ECO:0000256" key="2">
    <source>
        <dbReference type="ARBA" id="ARBA00022448"/>
    </source>
</evidence>
<dbReference type="InterPro" id="IPR000914">
    <property type="entry name" value="SBP_5_dom"/>
</dbReference>
<dbReference type="PANTHER" id="PTHR30290:SF9">
    <property type="entry name" value="OLIGOPEPTIDE-BINDING PROTEIN APPA"/>
    <property type="match status" value="1"/>
</dbReference>
<dbReference type="AlphaFoldDB" id="A0A1G6KYW3"/>
<dbReference type="OrthoDB" id="9796817at2"/>